<dbReference type="AlphaFoldDB" id="A0A1H7RHC2"/>
<feature type="transmembrane region" description="Helical" evidence="6">
    <location>
        <begin position="92"/>
        <end position="114"/>
    </location>
</feature>
<reference evidence="8" key="1">
    <citation type="submission" date="2016-10" db="EMBL/GenBank/DDBJ databases">
        <authorList>
            <person name="Varghese N."/>
            <person name="Submissions S."/>
        </authorList>
    </citation>
    <scope>NUCLEOTIDE SEQUENCE [LARGE SCALE GENOMIC DNA]</scope>
    <source>
        <strain evidence="8">LMG 26383,CCUG 61248,R- 45681</strain>
    </source>
</reference>
<dbReference type="OrthoDB" id="9792579at2"/>
<evidence type="ECO:0000313" key="7">
    <source>
        <dbReference type="EMBL" id="SEL59418.1"/>
    </source>
</evidence>
<evidence type="ECO:0000256" key="6">
    <source>
        <dbReference type="SAM" id="Phobius"/>
    </source>
</evidence>
<protein>
    <submittedName>
        <fullName evidence="7">Nucleoside ABC transporter membrane protein</fullName>
    </submittedName>
</protein>
<dbReference type="PANTHER" id="PTHR43370">
    <property type="entry name" value="SUGAR ABC TRANSPORTER INTEGRAL MEMBRANE PROTEIN-RELATED"/>
    <property type="match status" value="1"/>
</dbReference>
<dbReference type="Proteomes" id="UP000199664">
    <property type="component" value="Unassembled WGS sequence"/>
</dbReference>
<dbReference type="PANTHER" id="PTHR43370:SF1">
    <property type="entry name" value="GUANOSINE ABC TRANSPORTER PERMEASE PROTEIN NUPQ"/>
    <property type="match status" value="1"/>
</dbReference>
<feature type="transmembrane region" description="Helical" evidence="6">
    <location>
        <begin position="206"/>
        <end position="225"/>
    </location>
</feature>
<sequence>MEIVQTIAVILDSTIRLSIPLLCAALAGLWSERSGVVDIGLEGKMLIAAFASAVVAYHSGSAWAGLGAGMLAAIALSLVHGFAAITWRGNQIVSGVAINMLAVGLTAILGNAWYGQGGRTPNLEGAARFPELDLPFVGALKEIPVFGPIYDIAISGHAAPVYLAVLALVLTALTLKHTRFGLRLRAVGENPAAVDTAGVSVAGLRYAAVIICGALCGLGGTYLAVSQSAGFLPQMTAGKGFIALAAVIFANWRPWPALFACLLFGLLDAVAIRLQGVVLPGIGQVPVQAIQALPYVMTVVLLAGFIGKATPPKASGLPYVKER</sequence>
<keyword evidence="8" id="KW-1185">Reference proteome</keyword>
<dbReference type="InterPro" id="IPR001851">
    <property type="entry name" value="ABC_transp_permease"/>
</dbReference>
<organism evidence="7 8">
    <name type="scientific">Bosea lupini</name>
    <dbReference type="NCBI Taxonomy" id="1036779"/>
    <lineage>
        <taxon>Bacteria</taxon>
        <taxon>Pseudomonadati</taxon>
        <taxon>Pseudomonadota</taxon>
        <taxon>Alphaproteobacteria</taxon>
        <taxon>Hyphomicrobiales</taxon>
        <taxon>Boseaceae</taxon>
        <taxon>Bosea</taxon>
    </lineage>
</organism>
<evidence type="ECO:0000256" key="2">
    <source>
        <dbReference type="ARBA" id="ARBA00022475"/>
    </source>
</evidence>
<evidence type="ECO:0000256" key="3">
    <source>
        <dbReference type="ARBA" id="ARBA00022692"/>
    </source>
</evidence>
<dbReference type="EMBL" id="FOAN01000004">
    <property type="protein sequence ID" value="SEL59418.1"/>
    <property type="molecule type" value="Genomic_DNA"/>
</dbReference>
<evidence type="ECO:0000256" key="1">
    <source>
        <dbReference type="ARBA" id="ARBA00004651"/>
    </source>
</evidence>
<dbReference type="GO" id="GO:0005886">
    <property type="term" value="C:plasma membrane"/>
    <property type="evidence" value="ECO:0007669"/>
    <property type="project" value="UniProtKB-SubCell"/>
</dbReference>
<keyword evidence="3 6" id="KW-0812">Transmembrane</keyword>
<evidence type="ECO:0000256" key="5">
    <source>
        <dbReference type="ARBA" id="ARBA00023136"/>
    </source>
</evidence>
<feature type="transmembrane region" description="Helical" evidence="6">
    <location>
        <begin position="257"/>
        <end position="276"/>
    </location>
</feature>
<feature type="transmembrane region" description="Helical" evidence="6">
    <location>
        <begin position="288"/>
        <end position="307"/>
    </location>
</feature>
<comment type="subcellular location">
    <subcellularLocation>
        <location evidence="1">Cell membrane</location>
        <topology evidence="1">Multi-pass membrane protein</topology>
    </subcellularLocation>
</comment>
<dbReference type="RefSeq" id="WP_091835531.1">
    <property type="nucleotide sequence ID" value="NZ_FOAN01000004.1"/>
</dbReference>
<accession>A0A1H7RHC2</accession>
<evidence type="ECO:0000313" key="8">
    <source>
        <dbReference type="Proteomes" id="UP000199664"/>
    </source>
</evidence>
<keyword evidence="4 6" id="KW-1133">Transmembrane helix</keyword>
<keyword evidence="5 6" id="KW-0472">Membrane</keyword>
<name>A0A1H7RHC2_9HYPH</name>
<feature type="transmembrane region" description="Helical" evidence="6">
    <location>
        <begin position="6"/>
        <end position="27"/>
    </location>
</feature>
<keyword evidence="2" id="KW-1003">Cell membrane</keyword>
<feature type="transmembrane region" description="Helical" evidence="6">
    <location>
        <begin position="231"/>
        <end position="250"/>
    </location>
</feature>
<gene>
    <name evidence="7" type="ORF">SAMN04515666_104392</name>
</gene>
<feature type="transmembrane region" description="Helical" evidence="6">
    <location>
        <begin position="152"/>
        <end position="175"/>
    </location>
</feature>
<dbReference type="GO" id="GO:0022857">
    <property type="term" value="F:transmembrane transporter activity"/>
    <property type="evidence" value="ECO:0007669"/>
    <property type="project" value="InterPro"/>
</dbReference>
<evidence type="ECO:0000256" key="4">
    <source>
        <dbReference type="ARBA" id="ARBA00022989"/>
    </source>
</evidence>
<dbReference type="CDD" id="cd06580">
    <property type="entry name" value="TM_PBP1_transp_TpRbsC_like"/>
    <property type="match status" value="1"/>
</dbReference>
<dbReference type="Pfam" id="PF02653">
    <property type="entry name" value="BPD_transp_2"/>
    <property type="match status" value="1"/>
</dbReference>
<proteinExistence type="predicted"/>
<dbReference type="STRING" id="1036779.SAMN04515666_104392"/>
<feature type="transmembrane region" description="Helical" evidence="6">
    <location>
        <begin position="63"/>
        <end position="85"/>
    </location>
</feature>